<protein>
    <submittedName>
        <fullName evidence="2">Uncharacterized protein</fullName>
    </submittedName>
</protein>
<reference evidence="2" key="1">
    <citation type="submission" date="2022-11" db="UniProtKB">
        <authorList>
            <consortium name="WormBaseParasite"/>
        </authorList>
    </citation>
    <scope>IDENTIFICATION</scope>
</reference>
<dbReference type="Proteomes" id="UP000887576">
    <property type="component" value="Unplaced"/>
</dbReference>
<sequence length="1401" mass="159749">MTDDEDNRKLFDHFIVAGLSENPEELTPLEHECGNKPHEALAPITDIMVIFPGYGEKIPPGFVCIETTPSGYPADLNHGSIRSHSAFLCYRRGYQKPPLVDIGIMDEGKKERPMEDSTVVQYTPDGRSANVSNTSSALYFTYRRCKTSGPPHQLVITNISVIITSKGEVPPHTFFKIDKNLNRAVVGSDVYVCYKKAQSCCRRIAYKPAVLDRFPRSEDETNSFAQNVPMFCLPMGAVIESWSNECGQPEQLFSTCVLTDADGTKFYGASLTFYEKYTRELTLYQKDLLSFDFEPTKNAEGEEVHGEHKEIAPNQLFFMNKSICIVSRHPFFECFRRFLYYVYYISVYSEAQKVPIERYISHLMYEVPFPTTLRPRVMVQLGDEFIQFENHDDSQVPLSGAQFLEVLKCINVDNFIYAMTLALFEQKILIHSLRPWLLTVVSETICALIFPFYWQCPYIPQCPLPLAGVLHAPLPFIAGVDSRYFDLYEDPPEDVTCFDLDTATVRYSVNRKCIRDAALPKKPLKRLKQTLDAIQEKIRADEREREKFKRTKLAEGSNTVDVDHQIQMKKASYELLIREAFLRFMCSLMDGYSRYLKPIKECPKNLNATDISSRFDLDGFLKSRDRAAIDFYTRFSQTQSFIRFIEERSFISDKIVYNAFFDECILKSASKSNVDLLDRDLYSVNHTVVVPPPELFNPKLVELLPKCLGFPNHFRHELFELDEIKNSIAAKANEESLPAPLQQPRLKFAAIRTKQEIRSSLEIASKWTEKFPTLWPRILLFYSYSLWFMQLPSLLHVSKNKLKILRLAMTVLRRVSRAAIPLLDQVNYRLLMKLCGKYGYPNIAVDVLAEMTRLSIVPNAITYAIYHWAVMEGEWPSETRLKAIDCWRRIRVRLEVCMRFSALKKETSMVQSHVRELPHDLNATMDDATVSFENASSFSIEDNNPDPSFSITPEPDAASASSKDFRDDDEREKILAEQPFIMTIHPLPPAKNDENTPQQESDPLTTSIHSNDEEKLKSSSTTVSPSREQFFREHSASPFAKDLASLDDRLTSKRKSFTKGPASWFKKLTGSPVVSTLMRSHTTDEIKNSDEDVKSVGQNELSVTTMTLSPSFTSLVNSVRKHALKGYDAVSQQSNALLKKSGVNSLVNEMKNFNKSYNKDSSIVSDVSANEESLLNGTITYQDHLDASDPAFQLDTGSSGDLLPLSFWMRDIIDGVDEENNLLDATLCSSSTCPRCNHIVYDEDLAAGWSIDDSNLNTSCPYCTFSFAPSLKVRLVRRVESVGQSWYTPFQSNTYQSVDGTPKTEPEALSVPFVSPLVLRREIETLLASDFLALSDPSLKTSHPIIFWNLVYYLRRLDVPSHVYTWISKSVHVRCVYDRPERHVKSFLPLYLTNHMILAEA</sequence>
<evidence type="ECO:0000313" key="1">
    <source>
        <dbReference type="Proteomes" id="UP000887576"/>
    </source>
</evidence>
<name>A0AC34RIR6_9BILA</name>
<accession>A0AC34RIR6</accession>
<proteinExistence type="predicted"/>
<evidence type="ECO:0000313" key="2">
    <source>
        <dbReference type="WBParaSite" id="JU765_v2.g7239.t1"/>
    </source>
</evidence>
<dbReference type="WBParaSite" id="JU765_v2.g7239.t1">
    <property type="protein sequence ID" value="JU765_v2.g7239.t1"/>
    <property type="gene ID" value="JU765_v2.g7239"/>
</dbReference>
<organism evidence="1 2">
    <name type="scientific">Panagrolaimus sp. JU765</name>
    <dbReference type="NCBI Taxonomy" id="591449"/>
    <lineage>
        <taxon>Eukaryota</taxon>
        <taxon>Metazoa</taxon>
        <taxon>Ecdysozoa</taxon>
        <taxon>Nematoda</taxon>
        <taxon>Chromadorea</taxon>
        <taxon>Rhabditida</taxon>
        <taxon>Tylenchina</taxon>
        <taxon>Panagrolaimomorpha</taxon>
        <taxon>Panagrolaimoidea</taxon>
        <taxon>Panagrolaimidae</taxon>
        <taxon>Panagrolaimus</taxon>
    </lineage>
</organism>